<accession>A0A0F9K9N6</accession>
<proteinExistence type="predicted"/>
<sequence length="90" mass="10537">MSKTMPSRWLFVHQLVAAENQIRVSKGELMPGADIEKVCNLCHPPSGQPLKSFMLLSVSPERHMYHVHPEIKADSTNREWWREYIVNVHW</sequence>
<organism evidence="1">
    <name type="scientific">marine sediment metagenome</name>
    <dbReference type="NCBI Taxonomy" id="412755"/>
    <lineage>
        <taxon>unclassified sequences</taxon>
        <taxon>metagenomes</taxon>
        <taxon>ecological metagenomes</taxon>
    </lineage>
</organism>
<dbReference type="AlphaFoldDB" id="A0A0F9K9N6"/>
<evidence type="ECO:0000313" key="1">
    <source>
        <dbReference type="EMBL" id="KKM78678.1"/>
    </source>
</evidence>
<protein>
    <submittedName>
        <fullName evidence="1">Uncharacterized protein</fullName>
    </submittedName>
</protein>
<name>A0A0F9K9N6_9ZZZZ</name>
<dbReference type="EMBL" id="LAZR01008451">
    <property type="protein sequence ID" value="KKM78678.1"/>
    <property type="molecule type" value="Genomic_DNA"/>
</dbReference>
<reference evidence="1" key="1">
    <citation type="journal article" date="2015" name="Nature">
        <title>Complex archaea that bridge the gap between prokaryotes and eukaryotes.</title>
        <authorList>
            <person name="Spang A."/>
            <person name="Saw J.H."/>
            <person name="Jorgensen S.L."/>
            <person name="Zaremba-Niedzwiedzka K."/>
            <person name="Martijn J."/>
            <person name="Lind A.E."/>
            <person name="van Eijk R."/>
            <person name="Schleper C."/>
            <person name="Guy L."/>
            <person name="Ettema T.J."/>
        </authorList>
    </citation>
    <scope>NUCLEOTIDE SEQUENCE</scope>
</reference>
<comment type="caution">
    <text evidence="1">The sequence shown here is derived from an EMBL/GenBank/DDBJ whole genome shotgun (WGS) entry which is preliminary data.</text>
</comment>
<gene>
    <name evidence="1" type="ORF">LCGC14_1357580</name>
</gene>